<reference evidence="3" key="1">
    <citation type="submission" date="2017-11" db="EMBL/GenBank/DDBJ databases">
        <title>The draft genome sequence of Chromatocurvus sp. F02.</title>
        <authorList>
            <person name="Du Z.-J."/>
            <person name="Chang Y.-Q."/>
        </authorList>
    </citation>
    <scope>NUCLEOTIDE SEQUENCE [LARGE SCALE GENOMIC DNA]</scope>
    <source>
        <strain evidence="3">F02</strain>
    </source>
</reference>
<dbReference type="Proteomes" id="UP000234845">
    <property type="component" value="Unassembled WGS sequence"/>
</dbReference>
<protein>
    <submittedName>
        <fullName evidence="2">Nuclear transport factor 2 family protein</fullName>
    </submittedName>
</protein>
<dbReference type="OrthoDB" id="1492465at2"/>
<dbReference type="AlphaFoldDB" id="A0A2N5Y5G1"/>
<dbReference type="RefSeq" id="WP_101520314.1">
    <property type="nucleotide sequence ID" value="NZ_PKLZ01000002.1"/>
</dbReference>
<evidence type="ECO:0000313" key="3">
    <source>
        <dbReference type="Proteomes" id="UP000234845"/>
    </source>
</evidence>
<dbReference type="EMBL" id="PKLZ01000002">
    <property type="protein sequence ID" value="PLW83633.1"/>
    <property type="molecule type" value="Genomic_DNA"/>
</dbReference>
<sequence>MPSNSLEARLHELEAREQIRNLVAGYGLAVDDHDLEAIGALFTADASFGSRDGVMCAQGRQAIVSQFIERFRSLGISNHVSHDHFIEREPDDPDRARGTVSAHAELWRNGCAFIAALRYHDRYRLEEGSWRFQSRELHFLYYVPLSDYSQAMGSELRQRAYGDQRPADYPESLPGWRDYQLQQG</sequence>
<dbReference type="InterPro" id="IPR032710">
    <property type="entry name" value="NTF2-like_dom_sf"/>
</dbReference>
<proteinExistence type="predicted"/>
<feature type="domain" description="SnoaL-like" evidence="1">
    <location>
        <begin position="12"/>
        <end position="135"/>
    </location>
</feature>
<evidence type="ECO:0000313" key="2">
    <source>
        <dbReference type="EMBL" id="PLW83633.1"/>
    </source>
</evidence>
<dbReference type="Pfam" id="PF13577">
    <property type="entry name" value="SnoaL_4"/>
    <property type="match status" value="1"/>
</dbReference>
<name>A0A2N5Y5G1_9GAMM</name>
<keyword evidence="3" id="KW-1185">Reference proteome</keyword>
<evidence type="ECO:0000259" key="1">
    <source>
        <dbReference type="Pfam" id="PF13577"/>
    </source>
</evidence>
<gene>
    <name evidence="2" type="ORF">CWI75_04590</name>
</gene>
<dbReference type="Gene3D" id="3.10.450.50">
    <property type="match status" value="1"/>
</dbReference>
<accession>A0A2N5Y5G1</accession>
<comment type="caution">
    <text evidence="2">The sequence shown here is derived from an EMBL/GenBank/DDBJ whole genome shotgun (WGS) entry which is preliminary data.</text>
</comment>
<organism evidence="2 3">
    <name type="scientific">Kineobactrum sediminis</name>
    <dbReference type="NCBI Taxonomy" id="1905677"/>
    <lineage>
        <taxon>Bacteria</taxon>
        <taxon>Pseudomonadati</taxon>
        <taxon>Pseudomonadota</taxon>
        <taxon>Gammaproteobacteria</taxon>
        <taxon>Cellvibrionales</taxon>
        <taxon>Halieaceae</taxon>
        <taxon>Kineobactrum</taxon>
    </lineage>
</organism>
<dbReference type="SUPFAM" id="SSF54427">
    <property type="entry name" value="NTF2-like"/>
    <property type="match status" value="1"/>
</dbReference>
<dbReference type="InterPro" id="IPR037401">
    <property type="entry name" value="SnoaL-like"/>
</dbReference>